<dbReference type="EMBL" id="JZXN01000017">
    <property type="protein sequence ID" value="KKB26632.1"/>
    <property type="molecule type" value="Genomic_DNA"/>
</dbReference>
<reference evidence="2 3" key="1">
    <citation type="submission" date="2015-03" db="EMBL/GenBank/DDBJ databases">
        <title>Genome sequence of Mycoplasma meleagridis strain ATCC 25294.</title>
        <authorList>
            <person name="Yacoub E."/>
            <person name="Blanchard A."/>
            <person name="Sirand-Pugnet P."/>
            <person name="Mardassi B.B.A."/>
        </authorList>
    </citation>
    <scope>NUCLEOTIDE SEQUENCE [LARGE SCALE GENOMIC DNA]</scope>
    <source>
        <strain evidence="2 3">ATCC 25294</strain>
    </source>
</reference>
<feature type="transmembrane region" description="Helical" evidence="1">
    <location>
        <begin position="160"/>
        <end position="179"/>
    </location>
</feature>
<feature type="transmembrane region" description="Helical" evidence="1">
    <location>
        <begin position="191"/>
        <end position="211"/>
    </location>
</feature>
<evidence type="ECO:0000313" key="2">
    <source>
        <dbReference type="EMBL" id="KKB26632.1"/>
    </source>
</evidence>
<keyword evidence="3" id="KW-1185">Reference proteome</keyword>
<dbReference type="Pfam" id="PF14808">
    <property type="entry name" value="TMEM164"/>
    <property type="match status" value="1"/>
</dbReference>
<feature type="transmembrane region" description="Helical" evidence="1">
    <location>
        <begin position="26"/>
        <end position="45"/>
    </location>
</feature>
<gene>
    <name evidence="2" type="ORF">MMELEA_00130</name>
</gene>
<dbReference type="OrthoDB" id="401241at2"/>
<dbReference type="PATRIC" id="fig|1264554.4.peg.43"/>
<accession>A0A0F5H1A1</accession>
<dbReference type="RefSeq" id="WP_046096980.1">
    <property type="nucleotide sequence ID" value="NZ_JZXN01000017.1"/>
</dbReference>
<feature type="transmembrane region" description="Helical" evidence="1">
    <location>
        <begin position="66"/>
        <end position="85"/>
    </location>
</feature>
<keyword evidence="1" id="KW-0472">Membrane</keyword>
<feature type="transmembrane region" description="Helical" evidence="1">
    <location>
        <begin position="97"/>
        <end position="117"/>
    </location>
</feature>
<dbReference type="STRING" id="29561.MM26B8_05620"/>
<feature type="transmembrane region" description="Helical" evidence="1">
    <location>
        <begin position="124"/>
        <end position="140"/>
    </location>
</feature>
<name>A0A0F5H1A1_9BACT</name>
<sequence>MNDINYGFFSPAGTSPNSSWLGTPKIVFYIFSVIAVLILFLVWFLHNLIYRNYQNREKIIGLNKNVFMFLFGAFTIVGMFARSFILAINKYPYLWEILPLHLCRLMILFTAICLLINKQKWVKYFLPFSILGALLALFMPDMVKVQEQKVSLVGYDNFYYWDYILAHYYALIVPSIIYAINKNNYEFKDTLTTFVIFFILGTVMFLINYFTNVNSFVKENWKSNYFYLGTNEYNTLSELFGHYSHWPLNNVIYVLVIIVYILLYVFLFWAQSNFFIDKEEKKWIFKIAKNEEWENYKQSVFNFFKNKKKLTNQTTK</sequence>
<keyword evidence="1" id="KW-1133">Transmembrane helix</keyword>
<dbReference type="AlphaFoldDB" id="A0A0F5H1A1"/>
<evidence type="ECO:0000313" key="3">
    <source>
        <dbReference type="Proteomes" id="UP000033750"/>
    </source>
</evidence>
<evidence type="ECO:0000256" key="1">
    <source>
        <dbReference type="SAM" id="Phobius"/>
    </source>
</evidence>
<protein>
    <submittedName>
        <fullName evidence="2">Uncharacterized protein</fullName>
    </submittedName>
</protein>
<keyword evidence="1" id="KW-0812">Transmembrane</keyword>
<dbReference type="Proteomes" id="UP000033750">
    <property type="component" value="Unassembled WGS sequence"/>
</dbReference>
<comment type="caution">
    <text evidence="2">The sequence shown here is derived from an EMBL/GenBank/DDBJ whole genome shotgun (WGS) entry which is preliminary data.</text>
</comment>
<feature type="transmembrane region" description="Helical" evidence="1">
    <location>
        <begin position="251"/>
        <end position="276"/>
    </location>
</feature>
<proteinExistence type="predicted"/>
<organism evidence="2 3">
    <name type="scientific">Mycoplasmopsis meleagridis ATCC 25294</name>
    <dbReference type="NCBI Taxonomy" id="1264554"/>
    <lineage>
        <taxon>Bacteria</taxon>
        <taxon>Bacillati</taxon>
        <taxon>Mycoplasmatota</taxon>
        <taxon>Mycoplasmoidales</taxon>
        <taxon>Metamycoplasmataceae</taxon>
        <taxon>Mycoplasmopsis</taxon>
    </lineage>
</organism>